<evidence type="ECO:0000313" key="2">
    <source>
        <dbReference type="Proteomes" id="UP001500194"/>
    </source>
</evidence>
<dbReference type="EMBL" id="BAAADU010000002">
    <property type="protein sequence ID" value="GAA0651604.1"/>
    <property type="molecule type" value="Genomic_DNA"/>
</dbReference>
<evidence type="ECO:0000313" key="1">
    <source>
        <dbReference type="EMBL" id="GAA0651604.1"/>
    </source>
</evidence>
<dbReference type="Gene3D" id="3.40.50.1820">
    <property type="entry name" value="alpha/beta hydrolase"/>
    <property type="match status" value="1"/>
</dbReference>
<dbReference type="AlphaFoldDB" id="A0AAV3T064"/>
<dbReference type="RefSeq" id="WP_227260985.1">
    <property type="nucleotide sequence ID" value="NZ_BAAADU010000002.1"/>
</dbReference>
<gene>
    <name evidence="1" type="ORF">GCM10009019_13260</name>
</gene>
<dbReference type="InterPro" id="IPR029058">
    <property type="entry name" value="AB_hydrolase_fold"/>
</dbReference>
<reference evidence="1 2" key="1">
    <citation type="journal article" date="2019" name="Int. J. Syst. Evol. Microbiol.">
        <title>The Global Catalogue of Microorganisms (GCM) 10K type strain sequencing project: providing services to taxonomists for standard genome sequencing and annotation.</title>
        <authorList>
            <consortium name="The Broad Institute Genomics Platform"/>
            <consortium name="The Broad Institute Genome Sequencing Center for Infectious Disease"/>
            <person name="Wu L."/>
            <person name="Ma J."/>
        </authorList>
    </citation>
    <scope>NUCLEOTIDE SEQUENCE [LARGE SCALE GENOMIC DNA]</scope>
    <source>
        <strain evidence="1 2">JCM 16327</strain>
    </source>
</reference>
<comment type="caution">
    <text evidence="1">The sequence shown here is derived from an EMBL/GenBank/DDBJ whole genome shotgun (WGS) entry which is preliminary data.</text>
</comment>
<name>A0AAV3T064_9EURY</name>
<evidence type="ECO:0008006" key="3">
    <source>
        <dbReference type="Google" id="ProtNLM"/>
    </source>
</evidence>
<sequence>MRRVDYGDGDDRLVFVLGWGNRPEHDGVQWLIDHLIDEGYRVSAFELPRTITDFEREYLAPVQSFVDDRDEYRLLSHSTGGLVARHLATDDALQTRTYLSPWWGFHADLQNPIVSLATKLPVSIPILPAEVTREKLGSLASDAWVADAPDYAAPTFLREAKRAQNTLPPFDTRDAVFYNPDDPIVSGPTIKDHTPESNRVAFTDGHELFNSSTRDDHIDAVLAAVRDGANALPRRA</sequence>
<dbReference type="GeneID" id="68574003"/>
<dbReference type="SUPFAM" id="SSF53474">
    <property type="entry name" value="alpha/beta-Hydrolases"/>
    <property type="match status" value="1"/>
</dbReference>
<dbReference type="Proteomes" id="UP001500194">
    <property type="component" value="Unassembled WGS sequence"/>
</dbReference>
<accession>A0AAV3T064</accession>
<proteinExistence type="predicted"/>
<protein>
    <recommendedName>
        <fullName evidence="3">Alpha/beta hydrolase</fullName>
    </recommendedName>
</protein>
<keyword evidence="2" id="KW-1185">Reference proteome</keyword>
<organism evidence="1 2">
    <name type="scientific">Salarchaeum japonicum</name>
    <dbReference type="NCBI Taxonomy" id="555573"/>
    <lineage>
        <taxon>Archaea</taxon>
        <taxon>Methanobacteriati</taxon>
        <taxon>Methanobacteriota</taxon>
        <taxon>Stenosarchaea group</taxon>
        <taxon>Halobacteria</taxon>
        <taxon>Halobacteriales</taxon>
        <taxon>Halobacteriaceae</taxon>
    </lineage>
</organism>